<dbReference type="AlphaFoldDB" id="A0A1R2CW71"/>
<evidence type="ECO:0000313" key="2">
    <source>
        <dbReference type="Proteomes" id="UP000187209"/>
    </source>
</evidence>
<comment type="caution">
    <text evidence="1">The sequence shown here is derived from an EMBL/GenBank/DDBJ whole genome shotgun (WGS) entry which is preliminary data.</text>
</comment>
<accession>A0A1R2CW71</accession>
<sequence length="285" mass="31927">MSELEAYKDLCKKQGNLLRKDFYFGSLFLVKFGVARGPYKFSGRLSENEPGASYPLYLSGWQQYTKEEWSLKAKKASDGSLRIALDLFPKKYENLKVKAQYRQISGNPSIGFEYLHSKARANCEVTSGSAHCNLVFGSRKFGFGTEGLIDYNTLKPSLTSIACWWVHKHSRLVLKHENVDSNTISLGKFDVSLYQKVDSNTKFAANAKIDCVGKALDIEAGGENKWNATTTGKWKIDSSGKIALALKKQWSNNLTSVFSAETSSESLKNHAFRDSKFGIRLNIDQ</sequence>
<name>A0A1R2CW71_9CILI</name>
<reference evidence="1 2" key="1">
    <citation type="submission" date="2016-11" db="EMBL/GenBank/DDBJ databases">
        <title>The macronuclear genome of Stentor coeruleus: a giant cell with tiny introns.</title>
        <authorList>
            <person name="Slabodnick M."/>
            <person name="Ruby J.G."/>
            <person name="Reiff S.B."/>
            <person name="Swart E.C."/>
            <person name="Gosai S."/>
            <person name="Prabakaran S."/>
            <person name="Witkowska E."/>
            <person name="Larue G.E."/>
            <person name="Fisher S."/>
            <person name="Freeman R.M."/>
            <person name="Gunawardena J."/>
            <person name="Chu W."/>
            <person name="Stover N.A."/>
            <person name="Gregory B.D."/>
            <person name="Nowacki M."/>
            <person name="Derisi J."/>
            <person name="Roy S.W."/>
            <person name="Marshall W.F."/>
            <person name="Sood P."/>
        </authorList>
    </citation>
    <scope>NUCLEOTIDE SEQUENCE [LARGE SCALE GENOMIC DNA]</scope>
    <source>
        <strain evidence="1">WM001</strain>
    </source>
</reference>
<dbReference type="InterPro" id="IPR023614">
    <property type="entry name" value="Porin_dom_sf"/>
</dbReference>
<dbReference type="InterPro" id="IPR027246">
    <property type="entry name" value="Porin_Euk/Tom40"/>
</dbReference>
<evidence type="ECO:0000313" key="1">
    <source>
        <dbReference type="EMBL" id="OMJ93252.1"/>
    </source>
</evidence>
<dbReference type="Proteomes" id="UP000187209">
    <property type="component" value="Unassembled WGS sequence"/>
</dbReference>
<dbReference type="GO" id="GO:0005741">
    <property type="term" value="C:mitochondrial outer membrane"/>
    <property type="evidence" value="ECO:0007669"/>
    <property type="project" value="InterPro"/>
</dbReference>
<organism evidence="1 2">
    <name type="scientific">Stentor coeruleus</name>
    <dbReference type="NCBI Taxonomy" id="5963"/>
    <lineage>
        <taxon>Eukaryota</taxon>
        <taxon>Sar</taxon>
        <taxon>Alveolata</taxon>
        <taxon>Ciliophora</taxon>
        <taxon>Postciliodesmatophora</taxon>
        <taxon>Heterotrichea</taxon>
        <taxon>Heterotrichida</taxon>
        <taxon>Stentoridae</taxon>
        <taxon>Stentor</taxon>
    </lineage>
</organism>
<dbReference type="Pfam" id="PF01459">
    <property type="entry name" value="Porin_3"/>
    <property type="match status" value="1"/>
</dbReference>
<gene>
    <name evidence="1" type="ORF">SteCoe_3832</name>
</gene>
<dbReference type="EMBL" id="MPUH01000046">
    <property type="protein sequence ID" value="OMJ93252.1"/>
    <property type="molecule type" value="Genomic_DNA"/>
</dbReference>
<dbReference type="GO" id="GO:0008308">
    <property type="term" value="F:voltage-gated monoatomic anion channel activity"/>
    <property type="evidence" value="ECO:0007669"/>
    <property type="project" value="InterPro"/>
</dbReference>
<keyword evidence="2" id="KW-1185">Reference proteome</keyword>
<dbReference type="Gene3D" id="2.40.160.10">
    <property type="entry name" value="Porin"/>
    <property type="match status" value="1"/>
</dbReference>
<dbReference type="InterPro" id="IPR001925">
    <property type="entry name" value="Porin_Euk"/>
</dbReference>
<dbReference type="PANTHER" id="PTHR11743">
    <property type="entry name" value="VOLTAGE-DEPENDENT ANION-SELECTIVE CHANNEL"/>
    <property type="match status" value="1"/>
</dbReference>
<proteinExistence type="predicted"/>
<dbReference type="PANTHER" id="PTHR11743:SF70">
    <property type="entry name" value="GH26960P-RELATED"/>
    <property type="match status" value="1"/>
</dbReference>
<evidence type="ECO:0008006" key="3">
    <source>
        <dbReference type="Google" id="ProtNLM"/>
    </source>
</evidence>
<protein>
    <recommendedName>
        <fullName evidence="3">Voltage-dependent anion-selective channel protein 3</fullName>
    </recommendedName>
</protein>